<dbReference type="SUPFAM" id="SSF55874">
    <property type="entry name" value="ATPase domain of HSP90 chaperone/DNA topoisomerase II/histidine kinase"/>
    <property type="match status" value="1"/>
</dbReference>
<comment type="subcellular location">
    <subcellularLocation>
        <location evidence="2">Membrane</location>
    </subcellularLocation>
</comment>
<evidence type="ECO:0000259" key="9">
    <source>
        <dbReference type="PROSITE" id="PS50109"/>
    </source>
</evidence>
<keyword evidence="5" id="KW-0808">Transferase</keyword>
<dbReference type="Pfam" id="PF00672">
    <property type="entry name" value="HAMP"/>
    <property type="match status" value="1"/>
</dbReference>
<dbReference type="Pfam" id="PF00512">
    <property type="entry name" value="HisKA"/>
    <property type="match status" value="1"/>
</dbReference>
<dbReference type="Gene3D" id="1.10.287.130">
    <property type="match status" value="1"/>
</dbReference>
<dbReference type="Gene3D" id="3.30.450.20">
    <property type="entry name" value="PAS domain"/>
    <property type="match status" value="1"/>
</dbReference>
<dbReference type="Gene3D" id="3.30.565.10">
    <property type="entry name" value="Histidine kinase-like ATPase, C-terminal domain"/>
    <property type="match status" value="1"/>
</dbReference>
<dbReference type="NCBIfam" id="TIGR00229">
    <property type="entry name" value="sensory_box"/>
    <property type="match status" value="1"/>
</dbReference>
<dbReference type="InterPro" id="IPR003594">
    <property type="entry name" value="HATPase_dom"/>
</dbReference>
<organism evidence="12 13">
    <name type="scientific">Candidatus Opimibacter skivensis</name>
    <dbReference type="NCBI Taxonomy" id="2982028"/>
    <lineage>
        <taxon>Bacteria</taxon>
        <taxon>Pseudomonadati</taxon>
        <taxon>Bacteroidota</taxon>
        <taxon>Saprospiria</taxon>
        <taxon>Saprospirales</taxon>
        <taxon>Saprospiraceae</taxon>
        <taxon>Candidatus Opimibacter</taxon>
    </lineage>
</organism>
<dbReference type="PANTHER" id="PTHR42878">
    <property type="entry name" value="TWO-COMPONENT HISTIDINE KINASE"/>
    <property type="match status" value="1"/>
</dbReference>
<comment type="catalytic activity">
    <reaction evidence="1">
        <text>ATP + protein L-histidine = ADP + protein N-phospho-L-histidine.</text>
        <dbReference type="EC" id="2.7.13.3"/>
    </reaction>
</comment>
<dbReference type="PROSITE" id="PS50112">
    <property type="entry name" value="PAS"/>
    <property type="match status" value="1"/>
</dbReference>
<dbReference type="GO" id="GO:0000155">
    <property type="term" value="F:phosphorelay sensor kinase activity"/>
    <property type="evidence" value="ECO:0007669"/>
    <property type="project" value="InterPro"/>
</dbReference>
<reference evidence="12 13" key="1">
    <citation type="submission" date="2020-10" db="EMBL/GenBank/DDBJ databases">
        <title>Connecting structure to function with the recovery of over 1000 high-quality activated sludge metagenome-assembled genomes encoding full-length rRNA genes using long-read sequencing.</title>
        <authorList>
            <person name="Singleton C.M."/>
            <person name="Petriglieri F."/>
            <person name="Kristensen J.M."/>
            <person name="Kirkegaard R.H."/>
            <person name="Michaelsen T.Y."/>
            <person name="Andersen M.H."/>
            <person name="Karst S.M."/>
            <person name="Dueholm M.S."/>
            <person name="Nielsen P.H."/>
            <person name="Albertsen M."/>
        </authorList>
    </citation>
    <scope>NUCLEOTIDE SEQUENCE [LARGE SCALE GENOMIC DNA]</scope>
    <source>
        <strain evidence="12">Ribe_18-Q3-R11-54_MAXAC.273</strain>
    </source>
</reference>
<evidence type="ECO:0000256" key="3">
    <source>
        <dbReference type="ARBA" id="ARBA00012438"/>
    </source>
</evidence>
<dbReference type="InterPro" id="IPR005467">
    <property type="entry name" value="His_kinase_dom"/>
</dbReference>
<dbReference type="PANTHER" id="PTHR42878:SF12">
    <property type="entry name" value="SENSOR HISTIDINE KINASE YCBM"/>
    <property type="match status" value="1"/>
</dbReference>
<dbReference type="InterPro" id="IPR013767">
    <property type="entry name" value="PAS_fold"/>
</dbReference>
<dbReference type="SMART" id="SM00304">
    <property type="entry name" value="HAMP"/>
    <property type="match status" value="1"/>
</dbReference>
<feature type="domain" description="PAS" evidence="10">
    <location>
        <begin position="227"/>
        <end position="272"/>
    </location>
</feature>
<dbReference type="PROSITE" id="PS50109">
    <property type="entry name" value="HIS_KIN"/>
    <property type="match status" value="1"/>
</dbReference>
<dbReference type="CDD" id="cd00082">
    <property type="entry name" value="HisKA"/>
    <property type="match status" value="1"/>
</dbReference>
<dbReference type="InterPro" id="IPR050351">
    <property type="entry name" value="BphY/WalK/GraS-like"/>
</dbReference>
<dbReference type="AlphaFoldDB" id="A0A9D7SY70"/>
<evidence type="ECO:0000256" key="6">
    <source>
        <dbReference type="ARBA" id="ARBA00022777"/>
    </source>
</evidence>
<evidence type="ECO:0000256" key="1">
    <source>
        <dbReference type="ARBA" id="ARBA00000085"/>
    </source>
</evidence>
<dbReference type="Pfam" id="PF00989">
    <property type="entry name" value="PAS"/>
    <property type="match status" value="1"/>
</dbReference>
<dbReference type="Proteomes" id="UP000808337">
    <property type="component" value="Unassembled WGS sequence"/>
</dbReference>
<dbReference type="EMBL" id="JADKGY010000029">
    <property type="protein sequence ID" value="MBK9984143.1"/>
    <property type="molecule type" value="Genomic_DNA"/>
</dbReference>
<dbReference type="SMART" id="SM00091">
    <property type="entry name" value="PAS"/>
    <property type="match status" value="1"/>
</dbReference>
<evidence type="ECO:0000259" key="10">
    <source>
        <dbReference type="PROSITE" id="PS50112"/>
    </source>
</evidence>
<dbReference type="InterPro" id="IPR036890">
    <property type="entry name" value="HATPase_C_sf"/>
</dbReference>
<accession>A0A9D7SY70</accession>
<keyword evidence="4" id="KW-0597">Phosphoprotein</keyword>
<dbReference type="GO" id="GO:0030295">
    <property type="term" value="F:protein kinase activator activity"/>
    <property type="evidence" value="ECO:0007669"/>
    <property type="project" value="TreeGrafter"/>
</dbReference>
<dbReference type="EC" id="2.7.13.3" evidence="3"/>
<dbReference type="SUPFAM" id="SSF55785">
    <property type="entry name" value="PYP-like sensor domain (PAS domain)"/>
    <property type="match status" value="1"/>
</dbReference>
<evidence type="ECO:0000256" key="5">
    <source>
        <dbReference type="ARBA" id="ARBA00022679"/>
    </source>
</evidence>
<evidence type="ECO:0000259" key="11">
    <source>
        <dbReference type="PROSITE" id="PS50885"/>
    </source>
</evidence>
<evidence type="ECO:0000256" key="8">
    <source>
        <dbReference type="SAM" id="Phobius"/>
    </source>
</evidence>
<gene>
    <name evidence="12" type="ORF">IPP15_17530</name>
</gene>
<proteinExistence type="predicted"/>
<dbReference type="InterPro" id="IPR035965">
    <property type="entry name" value="PAS-like_dom_sf"/>
</dbReference>
<dbReference type="CDD" id="cd06225">
    <property type="entry name" value="HAMP"/>
    <property type="match status" value="1"/>
</dbReference>
<dbReference type="SUPFAM" id="SSF158472">
    <property type="entry name" value="HAMP domain-like"/>
    <property type="match status" value="1"/>
</dbReference>
<dbReference type="InterPro" id="IPR036097">
    <property type="entry name" value="HisK_dim/P_sf"/>
</dbReference>
<dbReference type="GO" id="GO:0007234">
    <property type="term" value="P:osmosensory signaling via phosphorelay pathway"/>
    <property type="evidence" value="ECO:0007669"/>
    <property type="project" value="TreeGrafter"/>
</dbReference>
<evidence type="ECO:0000313" key="12">
    <source>
        <dbReference type="EMBL" id="MBK9984143.1"/>
    </source>
</evidence>
<dbReference type="GO" id="GO:0006355">
    <property type="term" value="P:regulation of DNA-templated transcription"/>
    <property type="evidence" value="ECO:0007669"/>
    <property type="project" value="InterPro"/>
</dbReference>
<feature type="transmembrane region" description="Helical" evidence="8">
    <location>
        <begin position="7"/>
        <end position="29"/>
    </location>
</feature>
<dbReference type="GO" id="GO:0000156">
    <property type="term" value="F:phosphorelay response regulator activity"/>
    <property type="evidence" value="ECO:0007669"/>
    <property type="project" value="TreeGrafter"/>
</dbReference>
<dbReference type="Gene3D" id="6.10.340.10">
    <property type="match status" value="1"/>
</dbReference>
<dbReference type="PRINTS" id="PR00344">
    <property type="entry name" value="BCTRLSENSOR"/>
</dbReference>
<dbReference type="InterPro" id="IPR000014">
    <property type="entry name" value="PAS"/>
</dbReference>
<sequence length="584" mass="65233">MKIKTKLSLGVGILFILITVLIIVGVIFINKLSTDTQNILVANYNTIDYSRQMLIALDGDFTKGNSIAEFQKNLNNQQKNITENGEQELTDKLTDDFDKFKNSPGDSLISIDLRKDLTDIMLLNMQAIERKSTIATNTADSATTILAVLGTFCFIIAFTLLLNLPGNISNPIRELTESIKEIADKNYSQRVHFEGHNEFGELAKSFNSMAKKLEEYNNSNLAKLMMEKSRIETLINNMHDPVIGLDENKGILFINNEALKIAGLKYGETIGKKAEDIAVQNDLIRSLVQQMIIPDQTINKNENKLLKIFADGKESYFNMETMRIEIIPTGETAVKYIGDVILLKNITSFKELDAAKTNFIATVSHELKTPISSMLMSLQLLENDKNGTVNETQKQLIESIKEDSARLLKITGELLNMSQVETGNIQLSLQQSDPMRILQYALDSIRTQAEKKNIQLKIDAEKDLPFIKADEEKTSWVLVNLLTNAINYSAEHSEIIVTLNREISNFGVTTVKISVRDFGKGIDSKYKDRIFDRYFQIPGSYKSGSGLGLAISKEFIEAQGGNIALESEVGIGSKFSVTFNSSNS</sequence>
<dbReference type="SUPFAM" id="SSF47384">
    <property type="entry name" value="Homodimeric domain of signal transducing histidine kinase"/>
    <property type="match status" value="1"/>
</dbReference>
<dbReference type="GO" id="GO:0016020">
    <property type="term" value="C:membrane"/>
    <property type="evidence" value="ECO:0007669"/>
    <property type="project" value="UniProtKB-SubCell"/>
</dbReference>
<feature type="domain" description="HAMP" evidence="11">
    <location>
        <begin position="166"/>
        <end position="218"/>
    </location>
</feature>
<feature type="domain" description="Histidine kinase" evidence="9">
    <location>
        <begin position="362"/>
        <end position="583"/>
    </location>
</feature>
<protein>
    <recommendedName>
        <fullName evidence="3">histidine kinase</fullName>
        <ecNumber evidence="3">2.7.13.3</ecNumber>
    </recommendedName>
</protein>
<keyword evidence="8" id="KW-0812">Transmembrane</keyword>
<feature type="transmembrane region" description="Helical" evidence="8">
    <location>
        <begin position="145"/>
        <end position="164"/>
    </location>
</feature>
<dbReference type="InterPro" id="IPR003661">
    <property type="entry name" value="HisK_dim/P_dom"/>
</dbReference>
<dbReference type="InterPro" id="IPR004358">
    <property type="entry name" value="Sig_transdc_His_kin-like_C"/>
</dbReference>
<evidence type="ECO:0000313" key="13">
    <source>
        <dbReference type="Proteomes" id="UP000808337"/>
    </source>
</evidence>
<evidence type="ECO:0000256" key="7">
    <source>
        <dbReference type="ARBA" id="ARBA00023136"/>
    </source>
</evidence>
<dbReference type="InterPro" id="IPR003660">
    <property type="entry name" value="HAMP_dom"/>
</dbReference>
<name>A0A9D7SY70_9BACT</name>
<dbReference type="SMART" id="SM00388">
    <property type="entry name" value="HisKA"/>
    <property type="match status" value="1"/>
</dbReference>
<comment type="caution">
    <text evidence="12">The sequence shown here is derived from an EMBL/GenBank/DDBJ whole genome shotgun (WGS) entry which is preliminary data.</text>
</comment>
<keyword evidence="6" id="KW-0418">Kinase</keyword>
<dbReference type="SMART" id="SM00387">
    <property type="entry name" value="HATPase_c"/>
    <property type="match status" value="1"/>
</dbReference>
<dbReference type="CDD" id="cd00075">
    <property type="entry name" value="HATPase"/>
    <property type="match status" value="1"/>
</dbReference>
<evidence type="ECO:0000256" key="2">
    <source>
        <dbReference type="ARBA" id="ARBA00004370"/>
    </source>
</evidence>
<dbReference type="PROSITE" id="PS50885">
    <property type="entry name" value="HAMP"/>
    <property type="match status" value="1"/>
</dbReference>
<evidence type="ECO:0000256" key="4">
    <source>
        <dbReference type="ARBA" id="ARBA00022553"/>
    </source>
</evidence>
<keyword evidence="8" id="KW-1133">Transmembrane helix</keyword>
<dbReference type="Pfam" id="PF02518">
    <property type="entry name" value="HATPase_c"/>
    <property type="match status" value="1"/>
</dbReference>
<keyword evidence="7 8" id="KW-0472">Membrane</keyword>
<dbReference type="FunFam" id="3.30.565.10:FF:000006">
    <property type="entry name" value="Sensor histidine kinase WalK"/>
    <property type="match status" value="1"/>
</dbReference>